<gene>
    <name evidence="1" type="ORF">OS242_04665</name>
</gene>
<sequence>MTLRINKSAYTMPVYSDYGMPSWGTKVGDIYVGELYTEQGFFSEGNSAMSISFYSPNGWKGGYIKYEHWSRSGAANKAFSSSYDLGTQADGYEFKVKLRQCRIFSGENHVATIYPGDFIVTDGYSSSGSKHPYRLSIKGYRKAGSAFTTSVTNGWCDTDIELGYSMHTECTLEGTW</sequence>
<proteinExistence type="predicted"/>
<accession>A0ABT3WX66</accession>
<reference evidence="1 2" key="1">
    <citation type="submission" date="2022-11" db="EMBL/GenBank/DDBJ databases">
        <title>Study of microbial diversity in lake waters.</title>
        <authorList>
            <person name="Zhang J."/>
        </authorList>
    </citation>
    <scope>NUCLEOTIDE SEQUENCE [LARGE SCALE GENOMIC DNA]</scope>
    <source>
        <strain evidence="1 2">DT12</strain>
    </source>
</reference>
<dbReference type="RefSeq" id="WP_267150494.1">
    <property type="nucleotide sequence ID" value="NZ_JAPMLT010000002.1"/>
</dbReference>
<evidence type="ECO:0000313" key="1">
    <source>
        <dbReference type="EMBL" id="MCX7569244.1"/>
    </source>
</evidence>
<dbReference type="EMBL" id="JAPMLT010000002">
    <property type="protein sequence ID" value="MCX7569244.1"/>
    <property type="molecule type" value="Genomic_DNA"/>
</dbReference>
<dbReference type="Proteomes" id="UP001208017">
    <property type="component" value="Unassembled WGS sequence"/>
</dbReference>
<name>A0ABT3WX66_9BACL</name>
<evidence type="ECO:0000313" key="2">
    <source>
        <dbReference type="Proteomes" id="UP001208017"/>
    </source>
</evidence>
<protein>
    <submittedName>
        <fullName evidence="1">Uncharacterized protein</fullName>
    </submittedName>
</protein>
<keyword evidence="2" id="KW-1185">Reference proteome</keyword>
<comment type="caution">
    <text evidence="1">The sequence shown here is derived from an EMBL/GenBank/DDBJ whole genome shotgun (WGS) entry which is preliminary data.</text>
</comment>
<organism evidence="1 2">
    <name type="scientific">Tumebacillus lacus</name>
    <dbReference type="NCBI Taxonomy" id="2995335"/>
    <lineage>
        <taxon>Bacteria</taxon>
        <taxon>Bacillati</taxon>
        <taxon>Bacillota</taxon>
        <taxon>Bacilli</taxon>
        <taxon>Bacillales</taxon>
        <taxon>Alicyclobacillaceae</taxon>
        <taxon>Tumebacillus</taxon>
    </lineage>
</organism>